<dbReference type="InterPro" id="IPR000184">
    <property type="entry name" value="Bac_surfAg_D15"/>
</dbReference>
<proteinExistence type="inferred from homology"/>
<evidence type="ECO:0000313" key="9">
    <source>
        <dbReference type="Proteomes" id="UP000696485"/>
    </source>
</evidence>
<dbReference type="AlphaFoldDB" id="A0A9P5ST11"/>
<comment type="similarity">
    <text evidence="2">Belongs to the SAM50/omp85 family.</text>
</comment>
<dbReference type="GO" id="GO:0005741">
    <property type="term" value="C:mitochondrial outer membrane"/>
    <property type="evidence" value="ECO:0007669"/>
    <property type="project" value="UniProtKB-SubCell"/>
</dbReference>
<evidence type="ECO:0000313" key="8">
    <source>
        <dbReference type="EMBL" id="KAF9334738.1"/>
    </source>
</evidence>
<evidence type="ECO:0000256" key="4">
    <source>
        <dbReference type="ARBA" id="ARBA00022692"/>
    </source>
</evidence>
<protein>
    <submittedName>
        <fullName evidence="8">Sorting and assembly machinery component 50</fullName>
    </submittedName>
</protein>
<evidence type="ECO:0000256" key="2">
    <source>
        <dbReference type="ARBA" id="ARBA00010913"/>
    </source>
</evidence>
<dbReference type="PANTHER" id="PTHR12815:SF18">
    <property type="entry name" value="SORTING AND ASSEMBLY MACHINERY COMPONENT 50 HOMOLOG"/>
    <property type="match status" value="1"/>
</dbReference>
<sequence>MKPESFDEYAKMRSQFEETAAYWKHRRDSQDYQPAIKPFDLDNTQPKNQQILGNDPIVLKEIHIQGNSTTLSAFLHTFLQPAIKAATMQASYTASKEAVVRLQRLDIFESVKMGLLPHRESSSSSSSCSSSPSPSEDDNNNNNSNNVDVDLSLVVKENKRLVFATETAVDQHGVHLAVFSKPVWSPDRILSFEIFRQTLNNMDWSSYEEDQQGTTIRYQARYVHTIHEVSYETTERDVCRLSKNASHLIRAQRGPSSKKALVHRWTLDTRDHVIAPTRGHLFRLCQELAGFSKRGSPRDAVFIKHEVESWSIAQLGAGIYLTNSFQAGYLKTLNGNPSNICDRYFLGSPISMRGIGPNDIGSHDQGDALGGDAYIAAGVNLWTQLPTQVLSSSSSSSSSNSNVKANVFGSVGAMTRVFPGQSMASTIQELRLTPTVAVGAGVAYFQPWGRLECNYTMPLVVGGAATRVDLGRGKWQFGFGIDLL</sequence>
<accession>A0A9P5ST11</accession>
<gene>
    <name evidence="8" type="primary">SAMM50</name>
    <name evidence="8" type="ORF">BG006_001607</name>
</gene>
<dbReference type="EMBL" id="JAAAUY010000132">
    <property type="protein sequence ID" value="KAF9334738.1"/>
    <property type="molecule type" value="Genomic_DNA"/>
</dbReference>
<evidence type="ECO:0000256" key="6">
    <source>
        <dbReference type="SAM" id="MobiDB-lite"/>
    </source>
</evidence>
<evidence type="ECO:0000256" key="3">
    <source>
        <dbReference type="ARBA" id="ARBA00022452"/>
    </source>
</evidence>
<evidence type="ECO:0000256" key="1">
    <source>
        <dbReference type="ARBA" id="ARBA00004374"/>
    </source>
</evidence>
<reference evidence="8" key="1">
    <citation type="journal article" date="2020" name="Fungal Divers.">
        <title>Resolving the Mortierellaceae phylogeny through synthesis of multi-gene phylogenetics and phylogenomics.</title>
        <authorList>
            <person name="Vandepol N."/>
            <person name="Liber J."/>
            <person name="Desiro A."/>
            <person name="Na H."/>
            <person name="Kennedy M."/>
            <person name="Barry K."/>
            <person name="Grigoriev I.V."/>
            <person name="Miller A.N."/>
            <person name="O'Donnell K."/>
            <person name="Stajich J.E."/>
            <person name="Bonito G."/>
        </authorList>
    </citation>
    <scope>NUCLEOTIDE SEQUENCE</scope>
    <source>
        <strain evidence="8">NVP1</strain>
    </source>
</reference>
<feature type="compositionally biased region" description="Low complexity" evidence="6">
    <location>
        <begin position="122"/>
        <end position="147"/>
    </location>
</feature>
<comment type="subcellular location">
    <subcellularLocation>
        <location evidence="1">Mitochondrion outer membrane</location>
        <topology evidence="1">Multi-pass membrane protein</topology>
    </subcellularLocation>
</comment>
<keyword evidence="3" id="KW-1134">Transmembrane beta strand</keyword>
<keyword evidence="5" id="KW-0472">Membrane</keyword>
<dbReference type="InterPro" id="IPR039910">
    <property type="entry name" value="D15-like"/>
</dbReference>
<comment type="caution">
    <text evidence="8">The sequence shown here is derived from an EMBL/GenBank/DDBJ whole genome shotgun (WGS) entry which is preliminary data.</text>
</comment>
<dbReference type="Pfam" id="PF01103">
    <property type="entry name" value="Omp85"/>
    <property type="match status" value="1"/>
</dbReference>
<evidence type="ECO:0000256" key="5">
    <source>
        <dbReference type="ARBA" id="ARBA00023136"/>
    </source>
</evidence>
<dbReference type="Gene3D" id="2.40.160.50">
    <property type="entry name" value="membrane protein fhac: a member of the omp85/tpsb transporter family"/>
    <property type="match status" value="1"/>
</dbReference>
<organism evidence="8 9">
    <name type="scientific">Podila minutissima</name>
    <dbReference type="NCBI Taxonomy" id="64525"/>
    <lineage>
        <taxon>Eukaryota</taxon>
        <taxon>Fungi</taxon>
        <taxon>Fungi incertae sedis</taxon>
        <taxon>Mucoromycota</taxon>
        <taxon>Mortierellomycotina</taxon>
        <taxon>Mortierellomycetes</taxon>
        <taxon>Mortierellales</taxon>
        <taxon>Mortierellaceae</taxon>
        <taxon>Podila</taxon>
    </lineage>
</organism>
<dbReference type="Proteomes" id="UP000696485">
    <property type="component" value="Unassembled WGS sequence"/>
</dbReference>
<name>A0A9P5ST11_9FUNG</name>
<dbReference type="PANTHER" id="PTHR12815">
    <property type="entry name" value="SORTING AND ASSEMBLY MACHINERY SAMM50 PROTEIN FAMILY MEMBER"/>
    <property type="match status" value="1"/>
</dbReference>
<dbReference type="GO" id="GO:0045040">
    <property type="term" value="P:protein insertion into mitochondrial outer membrane"/>
    <property type="evidence" value="ECO:0007669"/>
    <property type="project" value="TreeGrafter"/>
</dbReference>
<feature type="domain" description="Bacterial surface antigen (D15)" evidence="7">
    <location>
        <begin position="179"/>
        <end position="481"/>
    </location>
</feature>
<keyword evidence="4" id="KW-0812">Transmembrane</keyword>
<keyword evidence="9" id="KW-1185">Reference proteome</keyword>
<evidence type="ECO:0000259" key="7">
    <source>
        <dbReference type="Pfam" id="PF01103"/>
    </source>
</evidence>
<feature type="region of interest" description="Disordered" evidence="6">
    <location>
        <begin position="118"/>
        <end position="147"/>
    </location>
</feature>